<proteinExistence type="inferred from homology"/>
<keyword evidence="4" id="KW-0238">DNA-binding</keyword>
<dbReference type="Gene3D" id="1.10.10.10">
    <property type="entry name" value="Winged helix-like DNA-binding domain superfamily/Winged helix DNA-binding domain"/>
    <property type="match status" value="1"/>
</dbReference>
<dbReference type="GO" id="GO:0008483">
    <property type="term" value="F:transaminase activity"/>
    <property type="evidence" value="ECO:0007669"/>
    <property type="project" value="UniProtKB-KW"/>
</dbReference>
<dbReference type="Gene3D" id="3.40.640.10">
    <property type="entry name" value="Type I PLP-dependent aspartate aminotransferase-like (Major domain)"/>
    <property type="match status" value="1"/>
</dbReference>
<dbReference type="CDD" id="cd07377">
    <property type="entry name" value="WHTH_GntR"/>
    <property type="match status" value="1"/>
</dbReference>
<evidence type="ECO:0000313" key="8">
    <source>
        <dbReference type="EMBL" id="GAA4430163.1"/>
    </source>
</evidence>
<dbReference type="InterPro" id="IPR051446">
    <property type="entry name" value="HTH_trans_reg/aminotransferase"/>
</dbReference>
<dbReference type="InterPro" id="IPR004839">
    <property type="entry name" value="Aminotransferase_I/II_large"/>
</dbReference>
<dbReference type="PROSITE" id="PS50949">
    <property type="entry name" value="HTH_GNTR"/>
    <property type="match status" value="1"/>
</dbReference>
<evidence type="ECO:0000313" key="9">
    <source>
        <dbReference type="Proteomes" id="UP001501788"/>
    </source>
</evidence>
<dbReference type="Pfam" id="PF00155">
    <property type="entry name" value="Aminotran_1_2"/>
    <property type="match status" value="1"/>
</dbReference>
<sequence>MPARRANAAPTQAPAQRAQGATEPALRQRVYADLRAAIERGSLPPGARLPPSREHARVLGVSRNTVLWAVQRLQAEGYLEARVGDGTYVPLALAGVRSSAVAAPLPARGLSQRGARLAAMAAQWQPPAVAARPFRIGAPEVAQFPWAVWDRIARQASRAQRVARAQYLDPAGDAQLRSAIAQWLWASRGIRCDAQQVVVCAGSQQAIDLIARLLLDPGDAVVVEDPGYPGVRLALQAHGAQVCPVPLDGDGLCVDTAARQWPQARMAVVTPTHQFPSGAAMGLARRRALLDWAQAHDAWVVEDDYDGEFQWGAQRLPALCSLPGAQRVLHVGTFSKTLHPGLRLGYVVVPAALAEGFAMGRALSDRHAPGDAQAVLARFIADGHLLRHLRRMRELYAERQWALRCALARATGGVVHLEGSERGMQLLLEAAPGTDDAALSRHAQACGVMLAPLSRYAVASPRRGWLFGFAGYDAALLDDAAQRIGPALARAWARAHPGRVGRAG</sequence>
<dbReference type="InterPro" id="IPR036390">
    <property type="entry name" value="WH_DNA-bd_sf"/>
</dbReference>
<dbReference type="SUPFAM" id="SSF46785">
    <property type="entry name" value="Winged helix' DNA-binding domain"/>
    <property type="match status" value="1"/>
</dbReference>
<comment type="similarity">
    <text evidence="1">In the C-terminal section; belongs to the class-I pyridoxal-phosphate-dependent aminotransferase family.</text>
</comment>
<dbReference type="InterPro" id="IPR036388">
    <property type="entry name" value="WH-like_DNA-bd_sf"/>
</dbReference>
<organism evidence="8 9">
    <name type="scientific">Acidovorax lacteus</name>
    <dbReference type="NCBI Taxonomy" id="1924988"/>
    <lineage>
        <taxon>Bacteria</taxon>
        <taxon>Pseudomonadati</taxon>
        <taxon>Pseudomonadota</taxon>
        <taxon>Betaproteobacteria</taxon>
        <taxon>Burkholderiales</taxon>
        <taxon>Comamonadaceae</taxon>
        <taxon>Acidovorax</taxon>
    </lineage>
</organism>
<gene>
    <name evidence="8" type="ORF">GCM10023090_31170</name>
</gene>
<dbReference type="SUPFAM" id="SSF53383">
    <property type="entry name" value="PLP-dependent transferases"/>
    <property type="match status" value="1"/>
</dbReference>
<evidence type="ECO:0000256" key="1">
    <source>
        <dbReference type="ARBA" id="ARBA00005384"/>
    </source>
</evidence>
<accession>A0ABP8LI65</accession>
<feature type="region of interest" description="Disordered" evidence="6">
    <location>
        <begin position="1"/>
        <end position="23"/>
    </location>
</feature>
<dbReference type="SMART" id="SM00345">
    <property type="entry name" value="HTH_GNTR"/>
    <property type="match status" value="1"/>
</dbReference>
<evidence type="ECO:0000256" key="4">
    <source>
        <dbReference type="ARBA" id="ARBA00023125"/>
    </source>
</evidence>
<evidence type="ECO:0000259" key="7">
    <source>
        <dbReference type="PROSITE" id="PS50949"/>
    </source>
</evidence>
<keyword evidence="8" id="KW-0032">Aminotransferase</keyword>
<keyword evidence="3" id="KW-0805">Transcription regulation</keyword>
<dbReference type="CDD" id="cd00609">
    <property type="entry name" value="AAT_like"/>
    <property type="match status" value="1"/>
</dbReference>
<dbReference type="InterPro" id="IPR015421">
    <property type="entry name" value="PyrdxlP-dep_Trfase_major"/>
</dbReference>
<evidence type="ECO:0000256" key="6">
    <source>
        <dbReference type="SAM" id="MobiDB-lite"/>
    </source>
</evidence>
<feature type="compositionally biased region" description="Low complexity" evidence="6">
    <location>
        <begin position="1"/>
        <end position="21"/>
    </location>
</feature>
<evidence type="ECO:0000256" key="3">
    <source>
        <dbReference type="ARBA" id="ARBA00023015"/>
    </source>
</evidence>
<dbReference type="PANTHER" id="PTHR46577">
    <property type="entry name" value="HTH-TYPE TRANSCRIPTIONAL REGULATORY PROTEIN GABR"/>
    <property type="match status" value="1"/>
</dbReference>
<keyword evidence="2" id="KW-0663">Pyridoxal phosphate</keyword>
<dbReference type="RefSeq" id="WP_345067423.1">
    <property type="nucleotide sequence ID" value="NZ_BAABEX010000031.1"/>
</dbReference>
<protein>
    <submittedName>
        <fullName evidence="8">PLP-dependent aminotransferase family protein</fullName>
    </submittedName>
</protein>
<reference evidence="9" key="1">
    <citation type="journal article" date="2019" name="Int. J. Syst. Evol. Microbiol.">
        <title>The Global Catalogue of Microorganisms (GCM) 10K type strain sequencing project: providing services to taxonomists for standard genome sequencing and annotation.</title>
        <authorList>
            <consortium name="The Broad Institute Genomics Platform"/>
            <consortium name="The Broad Institute Genome Sequencing Center for Infectious Disease"/>
            <person name="Wu L."/>
            <person name="Ma J."/>
        </authorList>
    </citation>
    <scope>NUCLEOTIDE SEQUENCE [LARGE SCALE GENOMIC DNA]</scope>
    <source>
        <strain evidence="9">JCM 31890</strain>
    </source>
</reference>
<keyword evidence="8" id="KW-0808">Transferase</keyword>
<dbReference type="InterPro" id="IPR000524">
    <property type="entry name" value="Tscrpt_reg_HTH_GntR"/>
</dbReference>
<dbReference type="InterPro" id="IPR015424">
    <property type="entry name" value="PyrdxlP-dep_Trfase"/>
</dbReference>
<dbReference type="Proteomes" id="UP001501788">
    <property type="component" value="Unassembled WGS sequence"/>
</dbReference>
<keyword evidence="9" id="KW-1185">Reference proteome</keyword>
<dbReference type="PRINTS" id="PR00035">
    <property type="entry name" value="HTHGNTR"/>
</dbReference>
<dbReference type="EMBL" id="BAABEX010000031">
    <property type="protein sequence ID" value="GAA4430163.1"/>
    <property type="molecule type" value="Genomic_DNA"/>
</dbReference>
<keyword evidence="5" id="KW-0804">Transcription</keyword>
<evidence type="ECO:0000256" key="2">
    <source>
        <dbReference type="ARBA" id="ARBA00022898"/>
    </source>
</evidence>
<dbReference type="PANTHER" id="PTHR46577:SF1">
    <property type="entry name" value="HTH-TYPE TRANSCRIPTIONAL REGULATORY PROTEIN GABR"/>
    <property type="match status" value="1"/>
</dbReference>
<feature type="domain" description="HTH gntR-type" evidence="7">
    <location>
        <begin position="24"/>
        <end position="92"/>
    </location>
</feature>
<evidence type="ECO:0000256" key="5">
    <source>
        <dbReference type="ARBA" id="ARBA00023163"/>
    </source>
</evidence>
<comment type="caution">
    <text evidence="8">The sequence shown here is derived from an EMBL/GenBank/DDBJ whole genome shotgun (WGS) entry which is preliminary data.</text>
</comment>
<name>A0ABP8LI65_9BURK</name>
<dbReference type="Pfam" id="PF00392">
    <property type="entry name" value="GntR"/>
    <property type="match status" value="1"/>
</dbReference>